<evidence type="ECO:0000256" key="10">
    <source>
        <dbReference type="RuleBase" id="RU361152"/>
    </source>
</evidence>
<keyword evidence="8" id="KW-0533">Nickel</keyword>
<dbReference type="PANTHER" id="PTHR32092">
    <property type="entry name" value="6-PHOSPHO-BETA-GLUCOSIDASE-RELATED"/>
    <property type="match status" value="1"/>
</dbReference>
<evidence type="ECO:0000256" key="1">
    <source>
        <dbReference type="ARBA" id="ARBA00010141"/>
    </source>
</evidence>
<proteinExistence type="inferred from homology"/>
<feature type="binding site" evidence="8">
    <location>
        <position position="201"/>
    </location>
    <ligand>
        <name>Mn(2+)</name>
        <dbReference type="ChEBI" id="CHEBI:29035"/>
    </ligand>
</feature>
<keyword evidence="3 10" id="KW-0378">Hydrolase</keyword>
<comment type="cofactor">
    <cofactor evidence="10">
        <name>NAD(+)</name>
        <dbReference type="ChEBI" id="CHEBI:57540"/>
    </cofactor>
    <text evidence="10">Binds 1 NAD(+) per subunit.</text>
</comment>
<sequence length="453" mass="51384">MKSIKLVTIGGGSSYTPELVEGMILRQSKLQISEWWFVDVELGQDKLTTIVELAKRMVKKAGLNWQIYGTLNRREALKDADFVTSQFRVGQLDARILDESIPLKYGMLGQETNGAGGIFKAFRTIEAYKPIIEDMKELCPDAWLINFTNPAGIVTEALINRLGWGKTIGVCNIPIGQQKAAAEVLDLDDKQLMLRHVGLNHFHFHEVWDQDGHNRTDEVIEKLYGTEREDKVKGVKNITSLDFPIELLRSLHLLPCDYHRYLFIETEMLEDSIQQFKEGTARGEQVKKIEEELFAVYRNPHTDEKPKQLELRGGAYYSDIACQLIVAIVNDTHEQFTVSTVNRGVIDYLPKDCVVEISTIITANGPIPLAVPTVSPFVKGYLQMMKQMELLTVEAAMTGSYDLALQAFMIHPLIVNDARTQVVLNELLLAHESYLPQFHDSIEKIKIKEQKHD</sequence>
<protein>
    <submittedName>
        <fullName evidence="12">6-phospho-beta-glucosidase</fullName>
    </submittedName>
</protein>
<evidence type="ECO:0000313" key="13">
    <source>
        <dbReference type="Proteomes" id="UP000189941"/>
    </source>
</evidence>
<comment type="similarity">
    <text evidence="1 10">Belongs to the glycosyl hydrolase 4 family.</text>
</comment>
<dbReference type="InterPro" id="IPR015955">
    <property type="entry name" value="Lactate_DH/Glyco_Ohase_4_C"/>
</dbReference>
<evidence type="ECO:0000256" key="8">
    <source>
        <dbReference type="PIRSR" id="PIRSR601088-3"/>
    </source>
</evidence>
<dbReference type="RefSeq" id="WP_078756136.1">
    <property type="nucleotide sequence ID" value="NZ_FUWO01000011.1"/>
</dbReference>
<dbReference type="CDD" id="cd05296">
    <property type="entry name" value="GH4_P_beta_glucosidase"/>
    <property type="match status" value="1"/>
</dbReference>
<dbReference type="PANTHER" id="PTHR32092:SF5">
    <property type="entry name" value="6-PHOSPHO-BETA-GLUCOSIDASE"/>
    <property type="match status" value="1"/>
</dbReference>
<keyword evidence="8" id="KW-0408">Iron</keyword>
<keyword evidence="2 8" id="KW-0479">Metal-binding</keyword>
<evidence type="ECO:0000256" key="2">
    <source>
        <dbReference type="ARBA" id="ARBA00022723"/>
    </source>
</evidence>
<feature type="domain" description="Glycosyl hydrolase family 4 C-terminal" evidence="11">
    <location>
        <begin position="197"/>
        <end position="414"/>
    </location>
</feature>
<accession>A0A1T4MDP2</accession>
<dbReference type="GO" id="GO:0046872">
    <property type="term" value="F:metal ion binding"/>
    <property type="evidence" value="ECO:0007669"/>
    <property type="project" value="UniProtKB-KW"/>
</dbReference>
<dbReference type="Pfam" id="PF11975">
    <property type="entry name" value="Glyco_hydro_4C"/>
    <property type="match status" value="1"/>
</dbReference>
<dbReference type="PROSITE" id="PS01324">
    <property type="entry name" value="GLYCOSYL_HYDROL_F4"/>
    <property type="match status" value="1"/>
</dbReference>
<feature type="binding site" evidence="8">
    <location>
        <position position="171"/>
    </location>
    <ligand>
        <name>Mn(2+)</name>
        <dbReference type="ChEBI" id="CHEBI:29035"/>
    </ligand>
</feature>
<dbReference type="PRINTS" id="PR00732">
    <property type="entry name" value="GLHYDRLASE4"/>
</dbReference>
<dbReference type="InterPro" id="IPR036291">
    <property type="entry name" value="NAD(P)-bd_dom_sf"/>
</dbReference>
<name>A0A1T4MDP2_9LACT</name>
<dbReference type="GO" id="GO:0005975">
    <property type="term" value="P:carbohydrate metabolic process"/>
    <property type="evidence" value="ECO:0007669"/>
    <property type="project" value="InterPro"/>
</dbReference>
<keyword evidence="6 10" id="KW-0326">Glycosidase</keyword>
<dbReference type="Proteomes" id="UP000189941">
    <property type="component" value="Unassembled WGS sequence"/>
</dbReference>
<dbReference type="SUPFAM" id="SSF56327">
    <property type="entry name" value="LDH C-terminal domain-like"/>
    <property type="match status" value="1"/>
</dbReference>
<dbReference type="InterPro" id="IPR019802">
    <property type="entry name" value="GlycHydrolase_4_CS"/>
</dbReference>
<dbReference type="Pfam" id="PF02056">
    <property type="entry name" value="Glyco_hydro_4"/>
    <property type="match status" value="1"/>
</dbReference>
<dbReference type="GO" id="GO:0004553">
    <property type="term" value="F:hydrolase activity, hydrolyzing O-glycosyl compounds"/>
    <property type="evidence" value="ECO:0007669"/>
    <property type="project" value="InterPro"/>
</dbReference>
<evidence type="ECO:0000259" key="11">
    <source>
        <dbReference type="Pfam" id="PF11975"/>
    </source>
</evidence>
<keyword evidence="5 8" id="KW-0464">Manganese</keyword>
<dbReference type="Gene3D" id="3.90.110.10">
    <property type="entry name" value="Lactate dehydrogenase/glycoside hydrolase, family 4, C-terminal"/>
    <property type="match status" value="1"/>
</dbReference>
<evidence type="ECO:0000256" key="6">
    <source>
        <dbReference type="ARBA" id="ARBA00023295"/>
    </source>
</evidence>
<evidence type="ECO:0000256" key="4">
    <source>
        <dbReference type="ARBA" id="ARBA00023027"/>
    </source>
</evidence>
<evidence type="ECO:0000256" key="5">
    <source>
        <dbReference type="ARBA" id="ARBA00023211"/>
    </source>
</evidence>
<reference evidence="13" key="1">
    <citation type="submission" date="2017-02" db="EMBL/GenBank/DDBJ databases">
        <authorList>
            <person name="Varghese N."/>
            <person name="Submissions S."/>
        </authorList>
    </citation>
    <scope>NUCLEOTIDE SEQUENCE [LARGE SCALE GENOMIC DNA]</scope>
    <source>
        <strain evidence="13">DSM 15739</strain>
    </source>
</reference>
<dbReference type="EMBL" id="FUWO01000011">
    <property type="protein sequence ID" value="SJZ64888.1"/>
    <property type="molecule type" value="Genomic_DNA"/>
</dbReference>
<keyword evidence="4 10" id="KW-0520">NAD</keyword>
<dbReference type="InterPro" id="IPR001088">
    <property type="entry name" value="Glyco_hydro_4"/>
</dbReference>
<feature type="site" description="Increases basicity of active site Tyr" evidence="9">
    <location>
        <position position="111"/>
    </location>
</feature>
<dbReference type="SUPFAM" id="SSF51735">
    <property type="entry name" value="NAD(P)-binding Rossmann-fold domains"/>
    <property type="match status" value="1"/>
</dbReference>
<evidence type="ECO:0000256" key="9">
    <source>
        <dbReference type="PIRSR" id="PIRSR601088-4"/>
    </source>
</evidence>
<evidence type="ECO:0000313" key="12">
    <source>
        <dbReference type="EMBL" id="SJZ64888.1"/>
    </source>
</evidence>
<feature type="binding site" evidence="7">
    <location>
        <position position="149"/>
    </location>
    <ligand>
        <name>substrate</name>
    </ligand>
</feature>
<organism evidence="12 13">
    <name type="scientific">Globicatella sulfidifaciens DSM 15739</name>
    <dbReference type="NCBI Taxonomy" id="1121925"/>
    <lineage>
        <taxon>Bacteria</taxon>
        <taxon>Bacillati</taxon>
        <taxon>Bacillota</taxon>
        <taxon>Bacilli</taxon>
        <taxon>Lactobacillales</taxon>
        <taxon>Aerococcaceae</taxon>
        <taxon>Globicatella</taxon>
    </lineage>
</organism>
<dbReference type="GO" id="GO:0016616">
    <property type="term" value="F:oxidoreductase activity, acting on the CH-OH group of donors, NAD or NADP as acceptor"/>
    <property type="evidence" value="ECO:0007669"/>
    <property type="project" value="InterPro"/>
</dbReference>
<feature type="binding site" evidence="7">
    <location>
        <position position="95"/>
    </location>
    <ligand>
        <name>substrate</name>
    </ligand>
</feature>
<keyword evidence="13" id="KW-1185">Reference proteome</keyword>
<dbReference type="Gene3D" id="3.40.50.720">
    <property type="entry name" value="NAD(P)-binding Rossmann-like Domain"/>
    <property type="match status" value="1"/>
</dbReference>
<evidence type="ECO:0000256" key="7">
    <source>
        <dbReference type="PIRSR" id="PIRSR601088-2"/>
    </source>
</evidence>
<dbReference type="InterPro" id="IPR022616">
    <property type="entry name" value="Glyco_hydro_4_C"/>
</dbReference>
<evidence type="ECO:0000256" key="3">
    <source>
        <dbReference type="ARBA" id="ARBA00022801"/>
    </source>
</evidence>
<dbReference type="STRING" id="1121925.SAMN02746011_01401"/>
<dbReference type="AlphaFoldDB" id="A0A1T4MDP2"/>
<dbReference type="OrthoDB" id="9808275at2"/>
<gene>
    <name evidence="12" type="ORF">SAMN02746011_01401</name>
</gene>
<keyword evidence="8" id="KW-0170">Cobalt</keyword>